<gene>
    <name evidence="2" type="ORF">NYP16_12535</name>
</gene>
<proteinExistence type="predicted"/>
<keyword evidence="3" id="KW-1185">Reference proteome</keyword>
<dbReference type="Pfam" id="PF04380">
    <property type="entry name" value="BMFP"/>
    <property type="match status" value="1"/>
</dbReference>
<protein>
    <submittedName>
        <fullName evidence="2">Accessory factor UbiK family protein</fullName>
    </submittedName>
</protein>
<accession>A0A9X3Z887</accession>
<evidence type="ECO:0000256" key="1">
    <source>
        <dbReference type="SAM" id="Coils"/>
    </source>
</evidence>
<sequence length="83" mass="9122">MVQTQNKLFDDLAKLATGAAGTLHGVKAELEGVVRQRVERLLANMDLVTREEFEAVKAMAVEARRENEALKARLDALDGKSDV</sequence>
<evidence type="ECO:0000313" key="2">
    <source>
        <dbReference type="EMBL" id="MDA5194779.1"/>
    </source>
</evidence>
<organism evidence="2 3">
    <name type="scientific">Govanella unica</name>
    <dbReference type="NCBI Taxonomy" id="2975056"/>
    <lineage>
        <taxon>Bacteria</taxon>
        <taxon>Pseudomonadati</taxon>
        <taxon>Pseudomonadota</taxon>
        <taxon>Alphaproteobacteria</taxon>
        <taxon>Emcibacterales</taxon>
        <taxon>Govanellaceae</taxon>
        <taxon>Govanella</taxon>
    </lineage>
</organism>
<dbReference type="Proteomes" id="UP001141619">
    <property type="component" value="Unassembled WGS sequence"/>
</dbReference>
<reference evidence="2" key="1">
    <citation type="submission" date="2022-08" db="EMBL/GenBank/DDBJ databases">
        <authorList>
            <person name="Vandamme P."/>
            <person name="Hettiarachchi A."/>
            <person name="Peeters C."/>
            <person name="Cnockaert M."/>
            <person name="Carlier A."/>
        </authorList>
    </citation>
    <scope>NUCLEOTIDE SEQUENCE</scope>
    <source>
        <strain evidence="2">LMG 31809</strain>
    </source>
</reference>
<feature type="coiled-coil region" evidence="1">
    <location>
        <begin position="53"/>
        <end position="80"/>
    </location>
</feature>
<dbReference type="AlphaFoldDB" id="A0A9X3Z887"/>
<comment type="caution">
    <text evidence="2">The sequence shown here is derived from an EMBL/GenBank/DDBJ whole genome shotgun (WGS) entry which is preliminary data.</text>
</comment>
<name>A0A9X3Z887_9PROT</name>
<dbReference type="RefSeq" id="WP_274944486.1">
    <property type="nucleotide sequence ID" value="NZ_JANWOI010000004.1"/>
</dbReference>
<dbReference type="InterPro" id="IPR007475">
    <property type="entry name" value="UbiK"/>
</dbReference>
<dbReference type="EMBL" id="JANWOI010000004">
    <property type="protein sequence ID" value="MDA5194779.1"/>
    <property type="molecule type" value="Genomic_DNA"/>
</dbReference>
<evidence type="ECO:0000313" key="3">
    <source>
        <dbReference type="Proteomes" id="UP001141619"/>
    </source>
</evidence>
<reference evidence="2" key="2">
    <citation type="journal article" date="2023" name="Syst. Appl. Microbiol.">
        <title>Govania unica gen. nov., sp. nov., a rare biosphere bacterium that represents a novel family in the class Alphaproteobacteria.</title>
        <authorList>
            <person name="Vandamme P."/>
            <person name="Peeters C."/>
            <person name="Hettiarachchi A."/>
            <person name="Cnockaert M."/>
            <person name="Carlier A."/>
        </authorList>
    </citation>
    <scope>NUCLEOTIDE SEQUENCE</scope>
    <source>
        <strain evidence="2">LMG 31809</strain>
    </source>
</reference>
<keyword evidence="1" id="KW-0175">Coiled coil</keyword>